<organism evidence="1">
    <name type="scientific">marine metagenome</name>
    <dbReference type="NCBI Taxonomy" id="408172"/>
    <lineage>
        <taxon>unclassified sequences</taxon>
        <taxon>metagenomes</taxon>
        <taxon>ecological metagenomes</taxon>
    </lineage>
</organism>
<accession>A0A382NAA6</accession>
<dbReference type="EMBL" id="UINC01098724">
    <property type="protein sequence ID" value="SVC57468.1"/>
    <property type="molecule type" value="Genomic_DNA"/>
</dbReference>
<name>A0A382NAA6_9ZZZZ</name>
<reference evidence="1" key="1">
    <citation type="submission" date="2018-05" db="EMBL/GenBank/DDBJ databases">
        <authorList>
            <person name="Lanie J.A."/>
            <person name="Ng W.-L."/>
            <person name="Kazmierczak K.M."/>
            <person name="Andrzejewski T.M."/>
            <person name="Davidsen T.M."/>
            <person name="Wayne K.J."/>
            <person name="Tettelin H."/>
            <person name="Glass J.I."/>
            <person name="Rusch D."/>
            <person name="Podicherti R."/>
            <person name="Tsui H.-C.T."/>
            <person name="Winkler M.E."/>
        </authorList>
    </citation>
    <scope>NUCLEOTIDE SEQUENCE</scope>
</reference>
<gene>
    <name evidence="1" type="ORF">METZ01_LOCUS310322</name>
</gene>
<dbReference type="AlphaFoldDB" id="A0A382NAA6"/>
<protein>
    <submittedName>
        <fullName evidence="1">Uncharacterized protein</fullName>
    </submittedName>
</protein>
<proteinExistence type="predicted"/>
<sequence length="33" mass="4014">MQGMKFHWSLLLRNYLNYQVIGRAIFYFIMMAG</sequence>
<evidence type="ECO:0000313" key="1">
    <source>
        <dbReference type="EMBL" id="SVC57468.1"/>
    </source>
</evidence>